<evidence type="ECO:0000313" key="1">
    <source>
        <dbReference type="EMBL" id="KAA6383821.1"/>
    </source>
</evidence>
<gene>
    <name evidence="1" type="ORF">EZS28_020649</name>
</gene>
<dbReference type="EMBL" id="SNRW01006054">
    <property type="protein sequence ID" value="KAA6383821.1"/>
    <property type="molecule type" value="Genomic_DNA"/>
</dbReference>
<protein>
    <recommendedName>
        <fullName evidence="3">Reverse transcriptase domain-containing protein</fullName>
    </recommendedName>
</protein>
<sequence>NKCLQPMIAEARKRCSSRIFIYVEDILILNYDSTILKLEIQQVMKDLKEFCKMFAMDKSQIFPTQIVEFLGWQLDKRTMTIQLTIYRGIGVLKQQRRRMKPARRKNQLRTKDFASEISEIRQTIAHFKLCARFISSNIKS</sequence>
<dbReference type="AlphaFoldDB" id="A0A5J4VMM9"/>
<comment type="caution">
    <text evidence="1">The sequence shown here is derived from an EMBL/GenBank/DDBJ whole genome shotgun (WGS) entry which is preliminary data.</text>
</comment>
<dbReference type="SUPFAM" id="SSF56672">
    <property type="entry name" value="DNA/RNA polymerases"/>
    <property type="match status" value="1"/>
</dbReference>
<dbReference type="Proteomes" id="UP000324800">
    <property type="component" value="Unassembled WGS sequence"/>
</dbReference>
<proteinExistence type="predicted"/>
<feature type="non-terminal residue" evidence="1">
    <location>
        <position position="1"/>
    </location>
</feature>
<organism evidence="1 2">
    <name type="scientific">Streblomastix strix</name>
    <dbReference type="NCBI Taxonomy" id="222440"/>
    <lineage>
        <taxon>Eukaryota</taxon>
        <taxon>Metamonada</taxon>
        <taxon>Preaxostyla</taxon>
        <taxon>Oxymonadida</taxon>
        <taxon>Streblomastigidae</taxon>
        <taxon>Streblomastix</taxon>
    </lineage>
</organism>
<evidence type="ECO:0008006" key="3">
    <source>
        <dbReference type="Google" id="ProtNLM"/>
    </source>
</evidence>
<dbReference type="InterPro" id="IPR043502">
    <property type="entry name" value="DNA/RNA_pol_sf"/>
</dbReference>
<reference evidence="1 2" key="1">
    <citation type="submission" date="2019-03" db="EMBL/GenBank/DDBJ databases">
        <title>Single cell metagenomics reveals metabolic interactions within the superorganism composed of flagellate Streblomastix strix and complex community of Bacteroidetes bacteria on its surface.</title>
        <authorList>
            <person name="Treitli S.C."/>
            <person name="Kolisko M."/>
            <person name="Husnik F."/>
            <person name="Keeling P."/>
            <person name="Hampl V."/>
        </authorList>
    </citation>
    <scope>NUCLEOTIDE SEQUENCE [LARGE SCALE GENOMIC DNA]</scope>
    <source>
        <strain evidence="1">ST1C</strain>
    </source>
</reference>
<evidence type="ECO:0000313" key="2">
    <source>
        <dbReference type="Proteomes" id="UP000324800"/>
    </source>
</evidence>
<name>A0A5J4VMM9_9EUKA</name>
<dbReference type="OrthoDB" id="7477527at2759"/>
<accession>A0A5J4VMM9</accession>